<gene>
    <name evidence="6" type="ORF">BDV95DRAFT_570749</name>
</gene>
<sequence>MSQPTLSRASPHPASESIATAEKRSSDSSIRHGSAKPTNAISMPTELEELVEFLHHGNTQIRQVAAEQLVGYSQSHTTLFKRNQLEPVRHLKLLVKDYAPIAKHALTILINISHDAEVLKSLARDDAFLETLLSRITIAKEQNANEIAMLLANMAKDDSLQRVLELKRDIPKAVSTSTWAMDQLLDCFVKGAEGSYNKDADFDYLAYFFADLGKFPKGREYLTSPQPHDANVIPLTKLQVFTSHRSHIRRLGVASTIKNAAFHVPAHATLFSTLSPDPTLPPPSQGANLLPYVLLPLMGPEEYSDEDTEGMLDELQLLEPDKEREKDMEIMTTHLETLLLLSTTREGRDALRKVKIYPIIRECHLHVDDDGVREACDRLVQVLMRTEEGEEEEAGAGSNDVGGGRMVELKNEEEDEDEKIVDII</sequence>
<evidence type="ECO:0000259" key="4">
    <source>
        <dbReference type="Pfam" id="PF04063"/>
    </source>
</evidence>
<dbReference type="OrthoDB" id="338814at2759"/>
<accession>A0A7C8M8E0</accession>
<comment type="caution">
    <text evidence="6">The sequence shown here is derived from an EMBL/GenBank/DDBJ whole genome shotgun (WGS) entry which is preliminary data.</text>
</comment>
<feature type="compositionally biased region" description="Basic and acidic residues" evidence="3">
    <location>
        <begin position="21"/>
        <end position="30"/>
    </location>
</feature>
<keyword evidence="7" id="KW-1185">Reference proteome</keyword>
<feature type="region of interest" description="Disordered" evidence="3">
    <location>
        <begin position="387"/>
        <end position="424"/>
    </location>
</feature>
<feature type="domain" description="Protein HGH1 N-terminal" evidence="4">
    <location>
        <begin position="136"/>
        <end position="331"/>
    </location>
</feature>
<dbReference type="Pfam" id="PF04063">
    <property type="entry name" value="DUF383"/>
    <property type="match status" value="1"/>
</dbReference>
<keyword evidence="6" id="KW-0238">DNA-binding</keyword>
<dbReference type="InterPro" id="IPR007205">
    <property type="entry name" value="Protein_HGH1_N"/>
</dbReference>
<comment type="similarity">
    <text evidence="1">Belongs to the HGH1 family.</text>
</comment>
<feature type="region of interest" description="Disordered" evidence="3">
    <location>
        <begin position="1"/>
        <end position="41"/>
    </location>
</feature>
<evidence type="ECO:0000256" key="2">
    <source>
        <dbReference type="ARBA" id="ARBA00014076"/>
    </source>
</evidence>
<dbReference type="InterPro" id="IPR011989">
    <property type="entry name" value="ARM-like"/>
</dbReference>
<evidence type="ECO:0000259" key="5">
    <source>
        <dbReference type="Pfam" id="PF04064"/>
    </source>
</evidence>
<dbReference type="Pfam" id="PF04064">
    <property type="entry name" value="DUF384"/>
    <property type="match status" value="1"/>
</dbReference>
<reference evidence="6 7" key="1">
    <citation type="submission" date="2020-01" db="EMBL/GenBank/DDBJ databases">
        <authorList>
            <consortium name="DOE Joint Genome Institute"/>
            <person name="Haridas S."/>
            <person name="Albert R."/>
            <person name="Binder M."/>
            <person name="Bloem J."/>
            <person name="Labutti K."/>
            <person name="Salamov A."/>
            <person name="Andreopoulos B."/>
            <person name="Baker S.E."/>
            <person name="Barry K."/>
            <person name="Bills G."/>
            <person name="Bluhm B.H."/>
            <person name="Cannon C."/>
            <person name="Castanera R."/>
            <person name="Culley D.E."/>
            <person name="Daum C."/>
            <person name="Ezra D."/>
            <person name="Gonzalez J.B."/>
            <person name="Henrissat B."/>
            <person name="Kuo A."/>
            <person name="Liang C."/>
            <person name="Lipzen A."/>
            <person name="Lutzoni F."/>
            <person name="Magnuson J."/>
            <person name="Mondo S."/>
            <person name="Nolan M."/>
            <person name="Ohm R."/>
            <person name="Pangilinan J."/>
            <person name="Park H.-J.H."/>
            <person name="Ramirez L."/>
            <person name="Alfaro M."/>
            <person name="Sun H."/>
            <person name="Tritt A."/>
            <person name="Yoshinaga Y."/>
            <person name="Zwiers L.-H.L."/>
            <person name="Turgeon B.G."/>
            <person name="Goodwin S.B."/>
            <person name="Spatafora J.W."/>
            <person name="Crous P.W."/>
            <person name="Grigoriev I.V."/>
        </authorList>
    </citation>
    <scope>NUCLEOTIDE SEQUENCE [LARGE SCALE GENOMIC DNA]</scope>
    <source>
        <strain evidence="6 7">CBS 611.86</strain>
    </source>
</reference>
<dbReference type="InterPro" id="IPR039717">
    <property type="entry name" value="Hgh1"/>
</dbReference>
<protein>
    <recommendedName>
        <fullName evidence="2">Protein HGH1 homolog</fullName>
    </recommendedName>
</protein>
<feature type="domain" description="Protein HGH1 C-terminal" evidence="5">
    <location>
        <begin position="337"/>
        <end position="391"/>
    </location>
</feature>
<dbReference type="GO" id="GO:0003677">
    <property type="term" value="F:DNA binding"/>
    <property type="evidence" value="ECO:0007669"/>
    <property type="project" value="UniProtKB-KW"/>
</dbReference>
<organism evidence="6 7">
    <name type="scientific">Massariosphaeria phaeospora</name>
    <dbReference type="NCBI Taxonomy" id="100035"/>
    <lineage>
        <taxon>Eukaryota</taxon>
        <taxon>Fungi</taxon>
        <taxon>Dikarya</taxon>
        <taxon>Ascomycota</taxon>
        <taxon>Pezizomycotina</taxon>
        <taxon>Dothideomycetes</taxon>
        <taxon>Pleosporomycetidae</taxon>
        <taxon>Pleosporales</taxon>
        <taxon>Pleosporales incertae sedis</taxon>
        <taxon>Massariosphaeria</taxon>
    </lineage>
</organism>
<dbReference type="Proteomes" id="UP000481861">
    <property type="component" value="Unassembled WGS sequence"/>
</dbReference>
<name>A0A7C8M8E0_9PLEO</name>
<dbReference type="PANTHER" id="PTHR13387">
    <property type="entry name" value="PROTEIN HGH1 HOMOLOG"/>
    <property type="match status" value="1"/>
</dbReference>
<dbReference type="Gene3D" id="1.25.10.10">
    <property type="entry name" value="Leucine-rich Repeat Variant"/>
    <property type="match status" value="1"/>
</dbReference>
<dbReference type="InterPro" id="IPR016024">
    <property type="entry name" value="ARM-type_fold"/>
</dbReference>
<evidence type="ECO:0000256" key="3">
    <source>
        <dbReference type="SAM" id="MobiDB-lite"/>
    </source>
</evidence>
<evidence type="ECO:0000313" key="7">
    <source>
        <dbReference type="Proteomes" id="UP000481861"/>
    </source>
</evidence>
<evidence type="ECO:0000256" key="1">
    <source>
        <dbReference type="ARBA" id="ARBA00006712"/>
    </source>
</evidence>
<feature type="compositionally biased region" description="Acidic residues" evidence="3">
    <location>
        <begin position="411"/>
        <end position="424"/>
    </location>
</feature>
<dbReference type="InterPro" id="IPR007206">
    <property type="entry name" value="Protein_HGH1_C"/>
</dbReference>
<dbReference type="PANTHER" id="PTHR13387:SF9">
    <property type="entry name" value="PROTEIN HGH1 HOMOLOG"/>
    <property type="match status" value="1"/>
</dbReference>
<dbReference type="AlphaFoldDB" id="A0A7C8M8E0"/>
<dbReference type="EMBL" id="JAADJZ010000010">
    <property type="protein sequence ID" value="KAF2871838.1"/>
    <property type="molecule type" value="Genomic_DNA"/>
</dbReference>
<dbReference type="SUPFAM" id="SSF48371">
    <property type="entry name" value="ARM repeat"/>
    <property type="match status" value="1"/>
</dbReference>
<proteinExistence type="inferred from homology"/>
<evidence type="ECO:0000313" key="6">
    <source>
        <dbReference type="EMBL" id="KAF2871838.1"/>
    </source>
</evidence>